<dbReference type="GO" id="GO:0016787">
    <property type="term" value="F:hydrolase activity"/>
    <property type="evidence" value="ECO:0007669"/>
    <property type="project" value="UniProtKB-KW"/>
</dbReference>
<dbReference type="GO" id="GO:0005524">
    <property type="term" value="F:ATP binding"/>
    <property type="evidence" value="ECO:0007669"/>
    <property type="project" value="UniProtKB-KW"/>
</dbReference>
<evidence type="ECO:0000259" key="4">
    <source>
        <dbReference type="Pfam" id="PF00176"/>
    </source>
</evidence>
<dbReference type="Proteomes" id="UP000799436">
    <property type="component" value="Unassembled WGS sequence"/>
</dbReference>
<feature type="domain" description="SNF2 N-terminal" evidence="4">
    <location>
        <begin position="20"/>
        <end position="87"/>
    </location>
</feature>
<evidence type="ECO:0000256" key="2">
    <source>
        <dbReference type="ARBA" id="ARBA00022801"/>
    </source>
</evidence>
<dbReference type="EMBL" id="ML995982">
    <property type="protein sequence ID" value="KAF2763644.1"/>
    <property type="molecule type" value="Genomic_DNA"/>
</dbReference>
<dbReference type="PANTHER" id="PTHR45626:SF14">
    <property type="entry name" value="ATP-DEPENDENT DNA HELICASE (EUROFUNG)"/>
    <property type="match status" value="1"/>
</dbReference>
<dbReference type="GO" id="GO:0008094">
    <property type="term" value="F:ATP-dependent activity, acting on DNA"/>
    <property type="evidence" value="ECO:0007669"/>
    <property type="project" value="TreeGrafter"/>
</dbReference>
<dbReference type="AlphaFoldDB" id="A0A6G1KU66"/>
<dbReference type="GO" id="GO:0006281">
    <property type="term" value="P:DNA repair"/>
    <property type="evidence" value="ECO:0007669"/>
    <property type="project" value="TreeGrafter"/>
</dbReference>
<accession>A0A6G1KU66</accession>
<keyword evidence="1" id="KW-0547">Nucleotide-binding</keyword>
<gene>
    <name evidence="5" type="ORF">EJ03DRAFT_322609</name>
</gene>
<name>A0A6G1KU66_9PEZI</name>
<keyword evidence="6" id="KW-1185">Reference proteome</keyword>
<evidence type="ECO:0000256" key="3">
    <source>
        <dbReference type="ARBA" id="ARBA00022840"/>
    </source>
</evidence>
<dbReference type="OrthoDB" id="448448at2759"/>
<keyword evidence="2" id="KW-0378">Hydrolase</keyword>
<dbReference type="InterPro" id="IPR027417">
    <property type="entry name" value="P-loop_NTPase"/>
</dbReference>
<proteinExistence type="predicted"/>
<dbReference type="Pfam" id="PF00176">
    <property type="entry name" value="SNF2-rel_dom"/>
    <property type="match status" value="1"/>
</dbReference>
<protein>
    <recommendedName>
        <fullName evidence="4">SNF2 N-terminal domain-containing protein</fullName>
    </recommendedName>
</protein>
<reference evidence="5" key="1">
    <citation type="journal article" date="2020" name="Stud. Mycol.">
        <title>101 Dothideomycetes genomes: a test case for predicting lifestyles and emergence of pathogens.</title>
        <authorList>
            <person name="Haridas S."/>
            <person name="Albert R."/>
            <person name="Binder M."/>
            <person name="Bloem J."/>
            <person name="Labutti K."/>
            <person name="Salamov A."/>
            <person name="Andreopoulos B."/>
            <person name="Baker S."/>
            <person name="Barry K."/>
            <person name="Bills G."/>
            <person name="Bluhm B."/>
            <person name="Cannon C."/>
            <person name="Castanera R."/>
            <person name="Culley D."/>
            <person name="Daum C."/>
            <person name="Ezra D."/>
            <person name="Gonzalez J."/>
            <person name="Henrissat B."/>
            <person name="Kuo A."/>
            <person name="Liang C."/>
            <person name="Lipzen A."/>
            <person name="Lutzoni F."/>
            <person name="Magnuson J."/>
            <person name="Mondo S."/>
            <person name="Nolan M."/>
            <person name="Ohm R."/>
            <person name="Pangilinan J."/>
            <person name="Park H.-J."/>
            <person name="Ramirez L."/>
            <person name="Alfaro M."/>
            <person name="Sun H."/>
            <person name="Tritt A."/>
            <person name="Yoshinaga Y."/>
            <person name="Zwiers L.-H."/>
            <person name="Turgeon B."/>
            <person name="Goodwin S."/>
            <person name="Spatafora J."/>
            <person name="Crous P."/>
            <person name="Grigoriev I."/>
        </authorList>
    </citation>
    <scope>NUCLEOTIDE SEQUENCE</scope>
    <source>
        <strain evidence="5">CBS 116005</strain>
    </source>
</reference>
<dbReference type="Gene3D" id="3.40.50.10810">
    <property type="entry name" value="Tandem AAA-ATPase domain"/>
    <property type="match status" value="1"/>
</dbReference>
<dbReference type="GO" id="GO:0005634">
    <property type="term" value="C:nucleus"/>
    <property type="evidence" value="ECO:0007669"/>
    <property type="project" value="TreeGrafter"/>
</dbReference>
<dbReference type="SUPFAM" id="SSF52540">
    <property type="entry name" value="P-loop containing nucleoside triphosphate hydrolases"/>
    <property type="match status" value="1"/>
</dbReference>
<dbReference type="PANTHER" id="PTHR45626">
    <property type="entry name" value="TRANSCRIPTION TERMINATION FACTOR 2-RELATED"/>
    <property type="match status" value="1"/>
</dbReference>
<organism evidence="5 6">
    <name type="scientific">Teratosphaeria nubilosa</name>
    <dbReference type="NCBI Taxonomy" id="161662"/>
    <lineage>
        <taxon>Eukaryota</taxon>
        <taxon>Fungi</taxon>
        <taxon>Dikarya</taxon>
        <taxon>Ascomycota</taxon>
        <taxon>Pezizomycotina</taxon>
        <taxon>Dothideomycetes</taxon>
        <taxon>Dothideomycetidae</taxon>
        <taxon>Mycosphaerellales</taxon>
        <taxon>Teratosphaeriaceae</taxon>
        <taxon>Teratosphaeria</taxon>
    </lineage>
</organism>
<keyword evidence="3" id="KW-0067">ATP-binding</keyword>
<evidence type="ECO:0000313" key="5">
    <source>
        <dbReference type="EMBL" id="KAF2763644.1"/>
    </source>
</evidence>
<evidence type="ECO:0000256" key="1">
    <source>
        <dbReference type="ARBA" id="ARBA00022741"/>
    </source>
</evidence>
<evidence type="ECO:0000313" key="6">
    <source>
        <dbReference type="Proteomes" id="UP000799436"/>
    </source>
</evidence>
<dbReference type="InterPro" id="IPR038718">
    <property type="entry name" value="SNF2-like_sf"/>
</dbReference>
<sequence length="89" mass="10129">MVKGRVVNWGKPAIGQLVKVALLAVNFFRIVIDEAHIVKNKFSNIGRAARCLKAEYRWAVTGTPMINDYEELQGIFRFLHLKPLDDEST</sequence>
<dbReference type="InterPro" id="IPR050628">
    <property type="entry name" value="SNF2_RAD54_helicase_TF"/>
</dbReference>
<dbReference type="InterPro" id="IPR000330">
    <property type="entry name" value="SNF2_N"/>
</dbReference>